<feature type="transmembrane region" description="Helical" evidence="2">
    <location>
        <begin position="148"/>
        <end position="170"/>
    </location>
</feature>
<dbReference type="InterPro" id="IPR050400">
    <property type="entry name" value="Bact_Cytoskel_RodZ"/>
</dbReference>
<reference evidence="3 4" key="1">
    <citation type="submission" date="2017-08" db="EMBL/GenBank/DDBJ databases">
        <title>Reclassification of Bisgaard taxon 37 and 44.</title>
        <authorList>
            <person name="Christensen H."/>
        </authorList>
    </citation>
    <scope>NUCLEOTIDE SEQUENCE [LARGE SCALE GENOMIC DNA]</scope>
    <source>
        <strain evidence="3 4">B96_3</strain>
    </source>
</reference>
<evidence type="ECO:0000313" key="4">
    <source>
        <dbReference type="Proteomes" id="UP000265691"/>
    </source>
</evidence>
<evidence type="ECO:0000256" key="1">
    <source>
        <dbReference type="SAM" id="MobiDB-lite"/>
    </source>
</evidence>
<dbReference type="Gene3D" id="1.10.260.40">
    <property type="entry name" value="lambda repressor-like DNA-binding domains"/>
    <property type="match status" value="1"/>
</dbReference>
<comment type="caution">
    <text evidence="3">The sequence shown here is derived from an EMBL/GenBank/DDBJ whole genome shotgun (WGS) entry which is preliminary data.</text>
</comment>
<feature type="compositionally biased region" description="Polar residues" evidence="1">
    <location>
        <begin position="188"/>
        <end position="207"/>
    </location>
</feature>
<sequence length="323" mass="35877">MTSLENNKVENLSTLEDQTELQTLTPENFGTYLKQKRNEKGESLEEINKKIHINTRVLKAFEQNHFTNIEDFDNVYLRMYLKKYADYLGIDDYSLIDKQIFEDTAKQVNRAAKLVPEAGIEAKRSASSSLRNSHLNSSFNTPSRARKLFFLVLSLLILIVIGAVVVKSVFVDNQLSNPTPVVVESNNAQVTQEQSNQELAPTANPNNTEGTASDTTTASTAEETVAEPVVVAEPTELIAEDGTAVPLKGVYIKLSADSWIGVKTSSSQSSWGELKVPLDTLFEVDTKYTDLRIGNVKGVKYLYINGVKQELPTARNITNVKLK</sequence>
<evidence type="ECO:0008006" key="5">
    <source>
        <dbReference type="Google" id="ProtNLM"/>
    </source>
</evidence>
<dbReference type="InterPro" id="IPR010982">
    <property type="entry name" value="Lambda_DNA-bd_dom_sf"/>
</dbReference>
<dbReference type="Proteomes" id="UP000265691">
    <property type="component" value="Unassembled WGS sequence"/>
</dbReference>
<keyword evidence="2" id="KW-1133">Transmembrane helix</keyword>
<proteinExistence type="predicted"/>
<keyword evidence="4" id="KW-1185">Reference proteome</keyword>
<dbReference type="EMBL" id="NRHC01000011">
    <property type="protein sequence ID" value="RIY34310.1"/>
    <property type="molecule type" value="Genomic_DNA"/>
</dbReference>
<dbReference type="GO" id="GO:0003677">
    <property type="term" value="F:DNA binding"/>
    <property type="evidence" value="ECO:0007669"/>
    <property type="project" value="InterPro"/>
</dbReference>
<keyword evidence="2" id="KW-0472">Membrane</keyword>
<dbReference type="Pfam" id="PF13413">
    <property type="entry name" value="HTH_25"/>
    <property type="match status" value="1"/>
</dbReference>
<dbReference type="RefSeq" id="WP_119524385.1">
    <property type="nucleotide sequence ID" value="NZ_NRHC01000011.1"/>
</dbReference>
<dbReference type="AlphaFoldDB" id="A0A3A1YAS6"/>
<dbReference type="PANTHER" id="PTHR34475:SF1">
    <property type="entry name" value="CYTOSKELETON PROTEIN RODZ"/>
    <property type="match status" value="1"/>
</dbReference>
<keyword evidence="2" id="KW-0812">Transmembrane</keyword>
<evidence type="ECO:0000256" key="2">
    <source>
        <dbReference type="SAM" id="Phobius"/>
    </source>
</evidence>
<dbReference type="OrthoDB" id="9790252at2"/>
<gene>
    <name evidence="3" type="ORF">CKF54_00795</name>
</gene>
<organism evidence="3 4">
    <name type="scientific">Psittacicella hinzii</name>
    <dbReference type="NCBI Taxonomy" id="2028575"/>
    <lineage>
        <taxon>Bacteria</taxon>
        <taxon>Pseudomonadati</taxon>
        <taxon>Pseudomonadota</taxon>
        <taxon>Gammaproteobacteria</taxon>
        <taxon>Pasteurellales</taxon>
        <taxon>Psittacicellaceae</taxon>
        <taxon>Psittacicella</taxon>
    </lineage>
</organism>
<feature type="region of interest" description="Disordered" evidence="1">
    <location>
        <begin position="188"/>
        <end position="226"/>
    </location>
</feature>
<accession>A0A3A1YAS6</accession>
<evidence type="ECO:0000313" key="3">
    <source>
        <dbReference type="EMBL" id="RIY34310.1"/>
    </source>
</evidence>
<name>A0A3A1YAS6_9GAMM</name>
<protein>
    <recommendedName>
        <fullName evidence="5">Helix-turn-helix domain-containing protein</fullName>
    </recommendedName>
</protein>
<feature type="compositionally biased region" description="Low complexity" evidence="1">
    <location>
        <begin position="208"/>
        <end position="226"/>
    </location>
</feature>
<dbReference type="PANTHER" id="PTHR34475">
    <property type="match status" value="1"/>
</dbReference>